<feature type="compositionally biased region" description="Polar residues" evidence="1">
    <location>
        <begin position="1"/>
        <end position="11"/>
    </location>
</feature>
<accession>A0A1V4JPS8</accession>
<comment type="caution">
    <text evidence="2">The sequence shown here is derived from an EMBL/GenBank/DDBJ whole genome shotgun (WGS) entry which is preliminary data.</text>
</comment>
<protein>
    <submittedName>
        <fullName evidence="2">Uncharacterized protein</fullName>
    </submittedName>
</protein>
<organism evidence="2 3">
    <name type="scientific">Patagioenas fasciata monilis</name>
    <dbReference type="NCBI Taxonomy" id="372326"/>
    <lineage>
        <taxon>Eukaryota</taxon>
        <taxon>Metazoa</taxon>
        <taxon>Chordata</taxon>
        <taxon>Craniata</taxon>
        <taxon>Vertebrata</taxon>
        <taxon>Euteleostomi</taxon>
        <taxon>Archelosauria</taxon>
        <taxon>Archosauria</taxon>
        <taxon>Dinosauria</taxon>
        <taxon>Saurischia</taxon>
        <taxon>Theropoda</taxon>
        <taxon>Coelurosauria</taxon>
        <taxon>Aves</taxon>
        <taxon>Neognathae</taxon>
        <taxon>Neoaves</taxon>
        <taxon>Columbimorphae</taxon>
        <taxon>Columbiformes</taxon>
        <taxon>Columbidae</taxon>
        <taxon>Patagioenas</taxon>
    </lineage>
</organism>
<proteinExistence type="predicted"/>
<gene>
    <name evidence="2" type="ORF">AV530_013549</name>
</gene>
<keyword evidence="3" id="KW-1185">Reference proteome</keyword>
<dbReference type="Proteomes" id="UP000190648">
    <property type="component" value="Unassembled WGS sequence"/>
</dbReference>
<reference evidence="2 3" key="1">
    <citation type="submission" date="2016-02" db="EMBL/GenBank/DDBJ databases">
        <title>Band-tailed pigeon sequencing and assembly.</title>
        <authorList>
            <person name="Soares A.E."/>
            <person name="Novak B.J."/>
            <person name="Rice E.S."/>
            <person name="O'Connell B."/>
            <person name="Chang D."/>
            <person name="Weber S."/>
            <person name="Shapiro B."/>
        </authorList>
    </citation>
    <scope>NUCLEOTIDE SEQUENCE [LARGE SCALE GENOMIC DNA]</scope>
    <source>
        <strain evidence="2">BTP2013</strain>
        <tissue evidence="2">Blood</tissue>
    </source>
</reference>
<sequence>MSPHLQASQRPTAAGETAGTQKGIRGTRALASDPLNLSSLVPLAFENALQISSVSLPLVVRYDLKCCPSHQTGLTFSGTQKRKEKS</sequence>
<evidence type="ECO:0000313" key="3">
    <source>
        <dbReference type="Proteomes" id="UP000190648"/>
    </source>
</evidence>
<name>A0A1V4JPS8_PATFA</name>
<evidence type="ECO:0000256" key="1">
    <source>
        <dbReference type="SAM" id="MobiDB-lite"/>
    </source>
</evidence>
<dbReference type="EMBL" id="LSYS01006880">
    <property type="protein sequence ID" value="OPJ74192.1"/>
    <property type="molecule type" value="Genomic_DNA"/>
</dbReference>
<feature type="region of interest" description="Disordered" evidence="1">
    <location>
        <begin position="1"/>
        <end position="27"/>
    </location>
</feature>
<evidence type="ECO:0000313" key="2">
    <source>
        <dbReference type="EMBL" id="OPJ74192.1"/>
    </source>
</evidence>
<dbReference type="AlphaFoldDB" id="A0A1V4JPS8"/>